<evidence type="ECO:0000313" key="7">
    <source>
        <dbReference type="Proteomes" id="UP000078292"/>
    </source>
</evidence>
<protein>
    <recommendedName>
        <fullName evidence="4">o-succinylbenzoate synthase</fullName>
        <shortName evidence="4">OSB synthase</shortName>
        <shortName evidence="4">OSBS</shortName>
        <ecNumber evidence="4">4.2.1.113</ecNumber>
    </recommendedName>
    <alternativeName>
        <fullName evidence="4">4-(2'-carboxyphenyl)-4-oxybutyric acid synthase</fullName>
    </alternativeName>
    <alternativeName>
        <fullName evidence="4">o-succinylbenzoic acid synthase</fullName>
    </alternativeName>
</protein>
<comment type="pathway">
    <text evidence="4">Quinol/quinone metabolism; menaquinone biosynthesis.</text>
</comment>
<feature type="binding site" evidence="4">
    <location>
        <position position="198"/>
    </location>
    <ligand>
        <name>Mg(2+)</name>
        <dbReference type="ChEBI" id="CHEBI:18420"/>
    </ligand>
</feature>
<dbReference type="STRING" id="1837282.A6F49_15040"/>
<dbReference type="PANTHER" id="PTHR48073">
    <property type="entry name" value="O-SUCCINYLBENZOATE SYNTHASE-RELATED"/>
    <property type="match status" value="1"/>
</dbReference>
<dbReference type="EMBL" id="LXEY01000022">
    <property type="protein sequence ID" value="OAV59198.1"/>
    <property type="molecule type" value="Genomic_DNA"/>
</dbReference>
<evidence type="ECO:0000313" key="6">
    <source>
        <dbReference type="EMBL" id="OAV59198.1"/>
    </source>
</evidence>
<dbReference type="InterPro" id="IPR029065">
    <property type="entry name" value="Enolase_C-like"/>
</dbReference>
<sequence length="336" mass="35398">MVDNSHILPLNADVALDELAANAVAIGLPMNTTFRNTTLREVMLIKGPIGWAEFSPFPEYGPQESARWLSATIEAGWHGWPEPLRNAVPVNATVPAVPVDDVAAVLARFGPVPAVKVKVAEDDLATDIARVQRVHELLPDADIRIDANTGYTHEQAVEVITALPFLRYAEQPVPGIEPLARLRAALRAAGSSVLIAADEAVRKETDPLAVAQAEAADLIVVKVQPLGGVRRALSIVEQAGLDAVVSSALDSSVGIAAGVALAAALPHLEHACGLATAALFATEPATPALPTNGALTPGPAPVPDPEVLEQLKLPADRQRWWHKRLATAHGVLMQNA</sequence>
<keyword evidence="4" id="KW-0474">Menaquinone biosynthesis</keyword>
<dbReference type="UniPathway" id="UPA01057">
    <property type="reaction ID" value="UER00165"/>
</dbReference>
<gene>
    <name evidence="4" type="primary">menC</name>
    <name evidence="6" type="ORF">A6F49_15040</name>
</gene>
<keyword evidence="2 4" id="KW-0460">Magnesium</keyword>
<dbReference type="UniPathway" id="UPA00079"/>
<evidence type="ECO:0000256" key="4">
    <source>
        <dbReference type="HAMAP-Rule" id="MF_00470"/>
    </source>
</evidence>
<proteinExistence type="inferred from homology"/>
<feature type="binding site" evidence="4">
    <location>
        <position position="146"/>
    </location>
    <ligand>
        <name>Mg(2+)</name>
        <dbReference type="ChEBI" id="CHEBI:18420"/>
    </ligand>
</feature>
<dbReference type="AlphaFoldDB" id="A0A1B7LVY2"/>
<dbReference type="Proteomes" id="UP000078292">
    <property type="component" value="Unassembled WGS sequence"/>
</dbReference>
<dbReference type="Gene3D" id="3.30.390.10">
    <property type="entry name" value="Enolase-like, N-terminal domain"/>
    <property type="match status" value="1"/>
</dbReference>
<keyword evidence="1 4" id="KW-0479">Metal-binding</keyword>
<dbReference type="HAMAP" id="MF_00470">
    <property type="entry name" value="MenC_1"/>
    <property type="match status" value="1"/>
</dbReference>
<evidence type="ECO:0000256" key="3">
    <source>
        <dbReference type="ARBA" id="ARBA00023239"/>
    </source>
</evidence>
<feature type="active site" description="Proton acceptor" evidence="4">
    <location>
        <position position="222"/>
    </location>
</feature>
<name>A0A1B7LVY2_9MICC</name>
<evidence type="ECO:0000256" key="1">
    <source>
        <dbReference type="ARBA" id="ARBA00022723"/>
    </source>
</evidence>
<dbReference type="Gene3D" id="3.20.20.120">
    <property type="entry name" value="Enolase-like C-terminal domain"/>
    <property type="match status" value="1"/>
</dbReference>
<comment type="similarity">
    <text evidence="4">Belongs to the mandelate racemase/muconate lactonizing enzyme family. MenC type 1 subfamily.</text>
</comment>
<evidence type="ECO:0000259" key="5">
    <source>
        <dbReference type="SMART" id="SM00922"/>
    </source>
</evidence>
<dbReference type="Pfam" id="PF18374">
    <property type="entry name" value="Enolase_like_N"/>
    <property type="match status" value="1"/>
</dbReference>
<dbReference type="SMART" id="SM00922">
    <property type="entry name" value="MR_MLE"/>
    <property type="match status" value="1"/>
</dbReference>
<reference evidence="6 7" key="1">
    <citation type="submission" date="2016-04" db="EMBL/GenBank/DDBJ databases">
        <title>First whole genome shotgun sequence of the bacterium Enteractinococcus sp. strain UASWS1574.</title>
        <authorList>
            <person name="Crovadore J."/>
            <person name="Chablais R."/>
            <person name="Lefort F."/>
        </authorList>
    </citation>
    <scope>NUCLEOTIDE SEQUENCE [LARGE SCALE GENOMIC DNA]</scope>
    <source>
        <strain evidence="6 7">UASWS1574</strain>
    </source>
</reference>
<dbReference type="GO" id="GO:0000287">
    <property type="term" value="F:magnesium ion binding"/>
    <property type="evidence" value="ECO:0007669"/>
    <property type="project" value="UniProtKB-UniRule"/>
</dbReference>
<comment type="catalytic activity">
    <reaction evidence="4">
        <text>(1R,6R)-6-hydroxy-2-succinyl-cyclohexa-2,4-diene-1-carboxylate = 2-succinylbenzoate + H2O</text>
        <dbReference type="Rhea" id="RHEA:10196"/>
        <dbReference type="ChEBI" id="CHEBI:15377"/>
        <dbReference type="ChEBI" id="CHEBI:18325"/>
        <dbReference type="ChEBI" id="CHEBI:58689"/>
        <dbReference type="EC" id="4.2.1.113"/>
    </reaction>
</comment>
<dbReference type="SUPFAM" id="SSF51604">
    <property type="entry name" value="Enolase C-terminal domain-like"/>
    <property type="match status" value="1"/>
</dbReference>
<feature type="domain" description="Mandelate racemase/muconate lactonizing enzyme C-terminal" evidence="5">
    <location>
        <begin position="99"/>
        <end position="189"/>
    </location>
</feature>
<comment type="caution">
    <text evidence="6">The sequence shown here is derived from an EMBL/GenBank/DDBJ whole genome shotgun (WGS) entry which is preliminary data.</text>
</comment>
<evidence type="ECO:0000256" key="2">
    <source>
        <dbReference type="ARBA" id="ARBA00022842"/>
    </source>
</evidence>
<dbReference type="GO" id="GO:0009234">
    <property type="term" value="P:menaquinone biosynthetic process"/>
    <property type="evidence" value="ECO:0007669"/>
    <property type="project" value="UniProtKB-UniRule"/>
</dbReference>
<feature type="active site" description="Proton donor" evidence="4">
    <location>
        <position position="118"/>
    </location>
</feature>
<dbReference type="PANTHER" id="PTHR48073:SF2">
    <property type="entry name" value="O-SUCCINYLBENZOATE SYNTHASE"/>
    <property type="match status" value="1"/>
</dbReference>
<dbReference type="SFLD" id="SFLDF00009">
    <property type="entry name" value="o-succinylbenzoate_synthase"/>
    <property type="match status" value="1"/>
</dbReference>
<dbReference type="NCBIfam" id="NF002782">
    <property type="entry name" value="PRK02901.1"/>
    <property type="match status" value="1"/>
</dbReference>
<accession>A0A1B7LVY2</accession>
<dbReference type="InterPro" id="IPR010196">
    <property type="entry name" value="OSB_synthase_MenC1"/>
</dbReference>
<dbReference type="InterPro" id="IPR013342">
    <property type="entry name" value="Mandelate_racemase_C"/>
</dbReference>
<feature type="binding site" evidence="4">
    <location>
        <position position="170"/>
    </location>
    <ligand>
        <name>Mg(2+)</name>
        <dbReference type="ChEBI" id="CHEBI:18420"/>
    </ligand>
</feature>
<organism evidence="6 7">
    <name type="scientific">Enteractinococcus helveticum</name>
    <dbReference type="NCBI Taxonomy" id="1837282"/>
    <lineage>
        <taxon>Bacteria</taxon>
        <taxon>Bacillati</taxon>
        <taxon>Actinomycetota</taxon>
        <taxon>Actinomycetes</taxon>
        <taxon>Micrococcales</taxon>
        <taxon>Micrococcaceae</taxon>
    </lineage>
</organism>
<comment type="function">
    <text evidence="4">Converts 2-succinyl-6-hydroxy-2,4-cyclohexadiene-1-carboxylate (SHCHC) to 2-succinylbenzoate (OSB).</text>
</comment>
<dbReference type="OrthoDB" id="3725747at2"/>
<comment type="pathway">
    <text evidence="4">Quinol/quinone metabolism; 1,4-dihydroxy-2-naphthoate biosynthesis; 1,4-dihydroxy-2-naphthoate from chorismate: step 4/7.</text>
</comment>
<dbReference type="SFLD" id="SFLDG00180">
    <property type="entry name" value="muconate_cycloisomerase"/>
    <property type="match status" value="1"/>
</dbReference>
<dbReference type="Pfam" id="PF13378">
    <property type="entry name" value="MR_MLE_C"/>
    <property type="match status" value="1"/>
</dbReference>
<comment type="cofactor">
    <cofactor evidence="4">
        <name>a divalent metal cation</name>
        <dbReference type="ChEBI" id="CHEBI:60240"/>
    </cofactor>
</comment>
<dbReference type="CDD" id="cd03320">
    <property type="entry name" value="OSBS"/>
    <property type="match status" value="1"/>
</dbReference>
<dbReference type="EC" id="4.2.1.113" evidence="4"/>
<keyword evidence="3 4" id="KW-0456">Lyase</keyword>
<dbReference type="InterPro" id="IPR036849">
    <property type="entry name" value="Enolase-like_C_sf"/>
</dbReference>
<dbReference type="InterPro" id="IPR029017">
    <property type="entry name" value="Enolase-like_N"/>
</dbReference>
<dbReference type="SFLD" id="SFLDS00001">
    <property type="entry name" value="Enolase"/>
    <property type="match status" value="1"/>
</dbReference>
<keyword evidence="7" id="KW-1185">Reference proteome</keyword>
<dbReference type="RefSeq" id="WP_043058837.1">
    <property type="nucleotide sequence ID" value="NZ_LXEY01000022.1"/>
</dbReference>
<dbReference type="GO" id="GO:0043748">
    <property type="term" value="F:O-succinylbenzoate synthase activity"/>
    <property type="evidence" value="ECO:0007669"/>
    <property type="project" value="UniProtKB-EC"/>
</dbReference>